<dbReference type="EMBL" id="HBGN01024224">
    <property type="protein sequence ID" value="CAD9338878.1"/>
    <property type="molecule type" value="Transcribed_RNA"/>
</dbReference>
<keyword evidence="5 9" id="KW-1133">Transmembrane helix</keyword>
<evidence type="ECO:0000256" key="4">
    <source>
        <dbReference type="ARBA" id="ARBA00022927"/>
    </source>
</evidence>
<keyword evidence="7 9" id="KW-0472">Membrane</keyword>
<feature type="signal peptide" evidence="10">
    <location>
        <begin position="1"/>
        <end position="24"/>
    </location>
</feature>
<sequence length="399" mass="44137">MTMVKKILLKAAVVIPMAAMMTAASPSSSSCCFATRSISRASTAQSSSGFMGRTVRFIPPSSKPIATSRKSSSTELSMFMGSDGGILGVGAPEVALIVLVGYFVLGPSELYKLTKEIGKFIQNIRTLGTEATASFESSMEENLQVNELRKAQRELNDAFSFRRSINFDDADAPLAEQPSAAVEETVAATTTVAAAATTTATTTKKKRRRRVKKKTVVEEEEYDFAANGGNIPDLDMTAAFEDAKTPEELLREERMARLESGTQPSTPDWFESAPEYEPLTEDPVKTTAEQERFAQQLSADWNERILDKEDELSPLAQVMERLAILEEERMAATARIEEEYRRKSELEEEFYRKKKDLLEEAALEISTKAFAEEEAAKVAEVDLKKEGEEKKEVVAESKE</sequence>
<keyword evidence="8" id="KW-0175">Coiled coil</keyword>
<evidence type="ECO:0000256" key="9">
    <source>
        <dbReference type="SAM" id="Phobius"/>
    </source>
</evidence>
<evidence type="ECO:0000256" key="6">
    <source>
        <dbReference type="ARBA" id="ARBA00023010"/>
    </source>
</evidence>
<evidence type="ECO:0000313" key="11">
    <source>
        <dbReference type="EMBL" id="CAD9338878.1"/>
    </source>
</evidence>
<keyword evidence="2" id="KW-0813">Transport</keyword>
<evidence type="ECO:0000256" key="3">
    <source>
        <dbReference type="ARBA" id="ARBA00022692"/>
    </source>
</evidence>
<evidence type="ECO:0000256" key="2">
    <source>
        <dbReference type="ARBA" id="ARBA00022448"/>
    </source>
</evidence>
<keyword evidence="3 9" id="KW-0812">Transmembrane</keyword>
<feature type="transmembrane region" description="Helical" evidence="9">
    <location>
        <begin position="85"/>
        <end position="105"/>
    </location>
</feature>
<evidence type="ECO:0000256" key="8">
    <source>
        <dbReference type="SAM" id="Coils"/>
    </source>
</evidence>
<gene>
    <name evidence="11" type="ORF">DBRI1063_LOCUS15494</name>
</gene>
<evidence type="ECO:0000256" key="1">
    <source>
        <dbReference type="ARBA" id="ARBA00004167"/>
    </source>
</evidence>
<keyword evidence="10" id="KW-0732">Signal</keyword>
<proteinExistence type="predicted"/>
<evidence type="ECO:0000256" key="5">
    <source>
        <dbReference type="ARBA" id="ARBA00022989"/>
    </source>
</evidence>
<evidence type="ECO:0000256" key="7">
    <source>
        <dbReference type="ARBA" id="ARBA00023136"/>
    </source>
</evidence>
<dbReference type="Gene3D" id="1.20.5.3310">
    <property type="match status" value="1"/>
</dbReference>
<keyword evidence="6" id="KW-0811">Translocation</keyword>
<feature type="coiled-coil region" evidence="8">
    <location>
        <begin position="315"/>
        <end position="349"/>
    </location>
</feature>
<organism evidence="11">
    <name type="scientific">Ditylum brightwellii</name>
    <dbReference type="NCBI Taxonomy" id="49249"/>
    <lineage>
        <taxon>Eukaryota</taxon>
        <taxon>Sar</taxon>
        <taxon>Stramenopiles</taxon>
        <taxon>Ochrophyta</taxon>
        <taxon>Bacillariophyta</taxon>
        <taxon>Mediophyceae</taxon>
        <taxon>Lithodesmiophycidae</taxon>
        <taxon>Lithodesmiales</taxon>
        <taxon>Lithodesmiaceae</taxon>
        <taxon>Ditylum</taxon>
    </lineage>
</organism>
<feature type="chain" id="PRO_5030160146" evidence="10">
    <location>
        <begin position="25"/>
        <end position="399"/>
    </location>
</feature>
<protein>
    <submittedName>
        <fullName evidence="11">Uncharacterized protein</fullName>
    </submittedName>
</protein>
<evidence type="ECO:0000256" key="10">
    <source>
        <dbReference type="SAM" id="SignalP"/>
    </source>
</evidence>
<keyword evidence="4" id="KW-0653">Protein transport</keyword>
<dbReference type="PROSITE" id="PS51257">
    <property type="entry name" value="PROKAR_LIPOPROTEIN"/>
    <property type="match status" value="1"/>
</dbReference>
<accession>A0A6U3SJF9</accession>
<dbReference type="InterPro" id="IPR003369">
    <property type="entry name" value="TatA/B/E"/>
</dbReference>
<comment type="subcellular location">
    <subcellularLocation>
        <location evidence="1">Membrane</location>
        <topology evidence="1">Single-pass membrane protein</topology>
    </subcellularLocation>
</comment>
<name>A0A6U3SJF9_9STRA</name>
<dbReference type="AlphaFoldDB" id="A0A6U3SJF9"/>
<reference evidence="11" key="1">
    <citation type="submission" date="2021-01" db="EMBL/GenBank/DDBJ databases">
        <authorList>
            <person name="Corre E."/>
            <person name="Pelletier E."/>
            <person name="Niang G."/>
            <person name="Scheremetjew M."/>
            <person name="Finn R."/>
            <person name="Kale V."/>
            <person name="Holt S."/>
            <person name="Cochrane G."/>
            <person name="Meng A."/>
            <person name="Brown T."/>
            <person name="Cohen L."/>
        </authorList>
    </citation>
    <scope>NUCLEOTIDE SEQUENCE</scope>
    <source>
        <strain evidence="11">Pop2</strain>
    </source>
</reference>
<dbReference type="Pfam" id="PF02416">
    <property type="entry name" value="TatA_B_E"/>
    <property type="match status" value="1"/>
</dbReference>